<reference evidence="2" key="2">
    <citation type="submission" date="2021-04" db="EMBL/GenBank/DDBJ databases">
        <title>Genome-wide patterns of bracovirus chromosomal integration into multiple host tissues during parasitism.</title>
        <authorList>
            <person name="Chebbi M.A.C."/>
        </authorList>
    </citation>
    <scope>NUCLEOTIDE SEQUENCE</scope>
    <source>
        <tissue evidence="2">Whole body</tissue>
    </source>
</reference>
<proteinExistence type="predicted"/>
<sequence>MSFKQKRYEMDPELNPPKAGTSLIYKAIEDDKLEDLKLSLKNGIDVNEPIIITGEFAGFTALHVACMKNRDELVELLVNDYKADVNAMAADGTEPILLACFYELLNESSNWFAQLELGNKIKTLMKANANVDAEFGQKIFSKHIKFRESCPDFGDKMPLVAYTMLFMINRQ</sequence>
<dbReference type="PROSITE" id="PS50297">
    <property type="entry name" value="ANK_REP_REGION"/>
    <property type="match status" value="1"/>
</dbReference>
<dbReference type="Proteomes" id="UP000729913">
    <property type="component" value="Unassembled WGS sequence"/>
</dbReference>
<keyword evidence="3" id="KW-1185">Reference proteome</keyword>
<dbReference type="InterPro" id="IPR002110">
    <property type="entry name" value="Ankyrin_rpt"/>
</dbReference>
<reference evidence="2" key="1">
    <citation type="submission" date="2020-03" db="EMBL/GenBank/DDBJ databases">
        <authorList>
            <person name="Chebbi M.A."/>
            <person name="Drezen J.M."/>
        </authorList>
    </citation>
    <scope>NUCLEOTIDE SEQUENCE</scope>
    <source>
        <tissue evidence="2">Whole body</tissue>
    </source>
</reference>
<dbReference type="EMBL" id="JAAOIC020000054">
    <property type="protein sequence ID" value="KAG8035610.1"/>
    <property type="molecule type" value="Genomic_DNA"/>
</dbReference>
<comment type="caution">
    <text evidence="2">The sequence shown here is derived from an EMBL/GenBank/DDBJ whole genome shotgun (WGS) entry which is preliminary data.</text>
</comment>
<dbReference type="OrthoDB" id="7178535at2759"/>
<keyword evidence="1" id="KW-0040">ANK repeat</keyword>
<dbReference type="Pfam" id="PF00023">
    <property type="entry name" value="Ank"/>
    <property type="match status" value="1"/>
</dbReference>
<evidence type="ECO:0000313" key="2">
    <source>
        <dbReference type="EMBL" id="KAG8035610.1"/>
    </source>
</evidence>
<dbReference type="AlphaFoldDB" id="A0A8J5UTI1"/>
<protein>
    <submittedName>
        <fullName evidence="2">Uncharacterized protein</fullName>
    </submittedName>
</protein>
<evidence type="ECO:0000256" key="1">
    <source>
        <dbReference type="PROSITE-ProRule" id="PRU00023"/>
    </source>
</evidence>
<organism evidence="2 3">
    <name type="scientific">Cotesia typhae</name>
    <dbReference type="NCBI Taxonomy" id="2053667"/>
    <lineage>
        <taxon>Eukaryota</taxon>
        <taxon>Metazoa</taxon>
        <taxon>Ecdysozoa</taxon>
        <taxon>Arthropoda</taxon>
        <taxon>Hexapoda</taxon>
        <taxon>Insecta</taxon>
        <taxon>Pterygota</taxon>
        <taxon>Neoptera</taxon>
        <taxon>Endopterygota</taxon>
        <taxon>Hymenoptera</taxon>
        <taxon>Apocrita</taxon>
        <taxon>Ichneumonoidea</taxon>
        <taxon>Braconidae</taxon>
        <taxon>Microgastrinae</taxon>
        <taxon>Cotesia</taxon>
    </lineage>
</organism>
<dbReference type="SMART" id="SM00248">
    <property type="entry name" value="ANK"/>
    <property type="match status" value="1"/>
</dbReference>
<feature type="repeat" description="ANK" evidence="1">
    <location>
        <begin position="57"/>
        <end position="79"/>
    </location>
</feature>
<accession>A0A8J5UTI1</accession>
<evidence type="ECO:0000313" key="3">
    <source>
        <dbReference type="Proteomes" id="UP000729913"/>
    </source>
</evidence>
<name>A0A8J5UTI1_9HYME</name>
<dbReference type="PROSITE" id="PS50088">
    <property type="entry name" value="ANK_REPEAT"/>
    <property type="match status" value="1"/>
</dbReference>
<gene>
    <name evidence="2" type="ORF">G9C98_001038</name>
</gene>